<dbReference type="Proteomes" id="UP000290848">
    <property type="component" value="Unassembled WGS sequence"/>
</dbReference>
<comment type="caution">
    <text evidence="2">The sequence shown here is derived from an EMBL/GenBank/DDBJ whole genome shotgun (WGS) entry which is preliminary data.</text>
</comment>
<gene>
    <name evidence="2" type="ORF">EKH83_12635</name>
</gene>
<dbReference type="InterPro" id="IPR025635">
    <property type="entry name" value="DUF4293"/>
</dbReference>
<organism evidence="2 3">
    <name type="scientific">Arcticibacter tournemirensis</name>
    <dbReference type="NCBI Taxonomy" id="699437"/>
    <lineage>
        <taxon>Bacteria</taxon>
        <taxon>Pseudomonadati</taxon>
        <taxon>Bacteroidota</taxon>
        <taxon>Sphingobacteriia</taxon>
        <taxon>Sphingobacteriales</taxon>
        <taxon>Sphingobacteriaceae</taxon>
        <taxon>Arcticibacter</taxon>
    </lineage>
</organism>
<keyword evidence="1" id="KW-0472">Membrane</keyword>
<evidence type="ECO:0000256" key="1">
    <source>
        <dbReference type="SAM" id="Phobius"/>
    </source>
</evidence>
<keyword evidence="1" id="KW-1133">Transmembrane helix</keyword>
<proteinExistence type="predicted"/>
<dbReference type="Pfam" id="PF14126">
    <property type="entry name" value="DUF4293"/>
    <property type="match status" value="1"/>
</dbReference>
<keyword evidence="1" id="KW-0812">Transmembrane</keyword>
<protein>
    <submittedName>
        <fullName evidence="2">DUF4293 family protein</fullName>
    </submittedName>
</protein>
<feature type="transmembrane region" description="Helical" evidence="1">
    <location>
        <begin position="87"/>
        <end position="106"/>
    </location>
</feature>
<name>A0A4Q0M8P0_9SPHI</name>
<accession>A0A4Q0M8P0</accession>
<reference evidence="2 3" key="1">
    <citation type="submission" date="2018-12" db="EMBL/GenBank/DDBJ databases">
        <title>The Draft Genome Sequence of the Soil Bacterium Pedobacter tournemirensis R1.</title>
        <authorList>
            <person name="He J."/>
        </authorList>
    </citation>
    <scope>NUCLEOTIDE SEQUENCE [LARGE SCALE GENOMIC DNA]</scope>
    <source>
        <strain evidence="2 3">R1</strain>
    </source>
</reference>
<dbReference type="AlphaFoldDB" id="A0A4Q0M8P0"/>
<evidence type="ECO:0000313" key="3">
    <source>
        <dbReference type="Proteomes" id="UP000290848"/>
    </source>
</evidence>
<evidence type="ECO:0000313" key="2">
    <source>
        <dbReference type="EMBL" id="RXF69517.1"/>
    </source>
</evidence>
<feature type="transmembrane region" description="Helical" evidence="1">
    <location>
        <begin position="57"/>
        <end position="78"/>
    </location>
</feature>
<dbReference type="EMBL" id="RXOC01000007">
    <property type="protein sequence ID" value="RXF69517.1"/>
    <property type="molecule type" value="Genomic_DNA"/>
</dbReference>
<feature type="transmembrane region" description="Helical" evidence="1">
    <location>
        <begin position="7"/>
        <end position="26"/>
    </location>
</feature>
<sequence>MLQRIQTLWLFLSTTMIFALFLFPFLQILSANGTAKAIKVTGVYENIGGQVVQSEGFIGLTIATVLLGLLPFVVIFFYADRKKQIKLCYLTIVLIIGFSFWLAQTAKGIIGDMTIQLQNYGIGVILPCLAIFFIVLALKGIRRDEKLIKSADRLR</sequence>
<dbReference type="RefSeq" id="WP_128769789.1">
    <property type="nucleotide sequence ID" value="NZ_RXOC01000007.1"/>
</dbReference>
<feature type="transmembrane region" description="Helical" evidence="1">
    <location>
        <begin position="118"/>
        <end position="138"/>
    </location>
</feature>